<comment type="caution">
    <text evidence="2">The sequence shown here is derived from an EMBL/GenBank/DDBJ whole genome shotgun (WGS) entry which is preliminary data.</text>
</comment>
<gene>
    <name evidence="2" type="ORF">G8770_08535</name>
</gene>
<feature type="domain" description="HTH cro/C1-type" evidence="1">
    <location>
        <begin position="14"/>
        <end position="66"/>
    </location>
</feature>
<dbReference type="PANTHER" id="PTHR35010">
    <property type="entry name" value="BLL4672 PROTEIN-RELATED"/>
    <property type="match status" value="1"/>
</dbReference>
<organism evidence="2 3">
    <name type="scientific">Pseudomaricurvus hydrocarbonicus</name>
    <dbReference type="NCBI Taxonomy" id="1470433"/>
    <lineage>
        <taxon>Bacteria</taxon>
        <taxon>Pseudomonadati</taxon>
        <taxon>Pseudomonadota</taxon>
        <taxon>Gammaproteobacteria</taxon>
        <taxon>Cellvibrionales</taxon>
        <taxon>Cellvibrionaceae</taxon>
        <taxon>Pseudomaricurvus</taxon>
    </lineage>
</organism>
<dbReference type="Gene3D" id="3.30.450.180">
    <property type="match status" value="1"/>
</dbReference>
<dbReference type="RefSeq" id="WP_167184727.1">
    <property type="nucleotide sequence ID" value="NZ_JAAONZ010000004.1"/>
</dbReference>
<dbReference type="Proteomes" id="UP000787472">
    <property type="component" value="Unassembled WGS sequence"/>
</dbReference>
<reference evidence="2" key="1">
    <citation type="submission" date="2020-03" db="EMBL/GenBank/DDBJ databases">
        <authorList>
            <person name="Guo F."/>
        </authorList>
    </citation>
    <scope>NUCLEOTIDE SEQUENCE</scope>
    <source>
        <strain evidence="2">JCM 30134</strain>
    </source>
</reference>
<dbReference type="EMBL" id="JAAONZ010000004">
    <property type="protein sequence ID" value="NHO65584.1"/>
    <property type="molecule type" value="Genomic_DNA"/>
</dbReference>
<dbReference type="Pfam" id="PF01381">
    <property type="entry name" value="HTH_3"/>
    <property type="match status" value="1"/>
</dbReference>
<evidence type="ECO:0000259" key="1">
    <source>
        <dbReference type="PROSITE" id="PS50943"/>
    </source>
</evidence>
<dbReference type="SMART" id="SM00530">
    <property type="entry name" value="HTH_XRE"/>
    <property type="match status" value="1"/>
</dbReference>
<dbReference type="GO" id="GO:0003677">
    <property type="term" value="F:DNA binding"/>
    <property type="evidence" value="ECO:0007669"/>
    <property type="project" value="InterPro"/>
</dbReference>
<dbReference type="Gene3D" id="1.10.260.40">
    <property type="entry name" value="lambda repressor-like DNA-binding domains"/>
    <property type="match status" value="1"/>
</dbReference>
<dbReference type="PROSITE" id="PS50943">
    <property type="entry name" value="HTH_CROC1"/>
    <property type="match status" value="1"/>
</dbReference>
<dbReference type="SUPFAM" id="SSF47413">
    <property type="entry name" value="lambda repressor-like DNA-binding domains"/>
    <property type="match status" value="1"/>
</dbReference>
<evidence type="ECO:0000313" key="3">
    <source>
        <dbReference type="Proteomes" id="UP000787472"/>
    </source>
</evidence>
<keyword evidence="3" id="KW-1185">Reference proteome</keyword>
<dbReference type="Pfam" id="PF17765">
    <property type="entry name" value="MLTR_LBD"/>
    <property type="match status" value="1"/>
</dbReference>
<accession>A0A9E5JUJ9</accession>
<dbReference type="CDD" id="cd00093">
    <property type="entry name" value="HTH_XRE"/>
    <property type="match status" value="1"/>
</dbReference>
<dbReference type="InterPro" id="IPR001387">
    <property type="entry name" value="Cro/C1-type_HTH"/>
</dbReference>
<name>A0A9E5JUJ9_9GAMM</name>
<dbReference type="PANTHER" id="PTHR35010:SF4">
    <property type="entry name" value="BLL5781 PROTEIN"/>
    <property type="match status" value="1"/>
</dbReference>
<dbReference type="AlphaFoldDB" id="A0A9E5JUJ9"/>
<proteinExistence type="predicted"/>
<dbReference type="InterPro" id="IPR041413">
    <property type="entry name" value="MLTR_LBD"/>
</dbReference>
<evidence type="ECO:0000313" key="2">
    <source>
        <dbReference type="EMBL" id="NHO65584.1"/>
    </source>
</evidence>
<dbReference type="InterPro" id="IPR010982">
    <property type="entry name" value="Lambda_DNA-bd_dom_sf"/>
</dbReference>
<protein>
    <submittedName>
        <fullName evidence="2">Helix-turn-helix domain-containing protein</fullName>
    </submittedName>
</protein>
<sequence length="278" mass="31565">MAESSVEPTFGHFLRFWRNVHKLSQEELAHRLNSSPRHISRLENGSSRPSETMIEDIAQAMSMGERDRNHLRIAAGYSPQQQHTDFHAPQFKWLRKAMRLTLRAMDPYPTTLMDSAGSILMVNRAWVGFYRTTIPAAQLDKVTNHFDFLFSRQGAGTILSGWEDTLSMIVMSLKQDLMFNESPEKVIILEKLLNNPKVPDDWAQRAAKLEPMASFRVQADYQGALRRFYSVSQIVGAHGPTAYLSEPKLTISTLYPEDDDLDVSGLAEGNLSHPLLLY</sequence>